<dbReference type="InterPro" id="IPR038109">
    <property type="entry name" value="DNA_bind_recomb_sf"/>
</dbReference>
<dbReference type="PROSITE" id="PS51737">
    <property type="entry name" value="RECOMBINASE_DNA_BIND"/>
    <property type="match status" value="1"/>
</dbReference>
<dbReference type="eggNOG" id="COG1961">
    <property type="taxonomic scope" value="Bacteria"/>
</dbReference>
<dbReference type="CDD" id="cd00338">
    <property type="entry name" value="Ser_Recombinase"/>
    <property type="match status" value="1"/>
</dbReference>
<dbReference type="SUPFAM" id="SSF53041">
    <property type="entry name" value="Resolvase-like"/>
    <property type="match status" value="1"/>
</dbReference>
<dbReference type="Pfam" id="PF13408">
    <property type="entry name" value="Zn_ribbon_recom"/>
    <property type="match status" value="1"/>
</dbReference>
<dbReference type="Proteomes" id="UP000004483">
    <property type="component" value="Unassembled WGS sequence"/>
</dbReference>
<reference evidence="4 5" key="1">
    <citation type="submission" date="2009-01" db="EMBL/GenBank/DDBJ databases">
        <authorList>
            <person name="Qin X."/>
            <person name="Bachman B."/>
            <person name="Battles P."/>
            <person name="Bell A."/>
            <person name="Bess C."/>
            <person name="Bickham C."/>
            <person name="Chaboub L."/>
            <person name="Chen D."/>
            <person name="Coyle M."/>
            <person name="Deiros D.R."/>
            <person name="Dinh H."/>
            <person name="Forbes L."/>
            <person name="Fowler G."/>
            <person name="Francisco L."/>
            <person name="Fu Q."/>
            <person name="Gubbala S."/>
            <person name="Hale W."/>
            <person name="Han Y."/>
            <person name="Hemphill L."/>
            <person name="Highlander S.K."/>
            <person name="Hirani K."/>
            <person name="Hogues M."/>
            <person name="Jackson L."/>
            <person name="Jakkamsetti A."/>
            <person name="Javaid M."/>
            <person name="Jiang H."/>
            <person name="Korchina V."/>
            <person name="Kovar C."/>
            <person name="Lara F."/>
            <person name="Lee S."/>
            <person name="Mata R."/>
            <person name="Mathew T."/>
            <person name="Moen C."/>
            <person name="Morales K."/>
            <person name="Munidasa M."/>
            <person name="Nazareth L."/>
            <person name="Ngo R."/>
            <person name="Nguyen L."/>
            <person name="Okwuonu G."/>
            <person name="Ongeri F."/>
            <person name="Patil S."/>
            <person name="Petrosino J."/>
            <person name="Pham C."/>
            <person name="Pham P."/>
            <person name="Pu L.-L."/>
            <person name="Puazo M."/>
            <person name="Raj R."/>
            <person name="Reid J."/>
            <person name="Rouhana J."/>
            <person name="Saada N."/>
            <person name="Shang Y."/>
            <person name="Simmons D."/>
            <person name="Thornton R."/>
            <person name="Warren J."/>
            <person name="Weissenberger G."/>
            <person name="Zhang J."/>
            <person name="Zhang L."/>
            <person name="Zhou C."/>
            <person name="Zhu D."/>
            <person name="Muzny D."/>
            <person name="Worley K."/>
            <person name="Gibbs R."/>
        </authorList>
    </citation>
    <scope>NUCLEOTIDE SEQUENCE [LARGE SCALE GENOMIC DNA]</scope>
    <source>
        <strain evidence="4 5">ATCC 49540</strain>
    </source>
</reference>
<name>C2EVH6_9LACO</name>
<feature type="coiled-coil region" evidence="1">
    <location>
        <begin position="425"/>
        <end position="479"/>
    </location>
</feature>
<dbReference type="Pfam" id="PF07508">
    <property type="entry name" value="Recombinase"/>
    <property type="match status" value="1"/>
</dbReference>
<protein>
    <submittedName>
        <fullName evidence="4">Resolvase, N-terminal domain protein</fullName>
    </submittedName>
</protein>
<feature type="domain" description="Recombinase" evidence="3">
    <location>
        <begin position="192"/>
        <end position="318"/>
    </location>
</feature>
<dbReference type="GO" id="GO:0000150">
    <property type="term" value="F:DNA strand exchange activity"/>
    <property type="evidence" value="ECO:0007669"/>
    <property type="project" value="InterPro"/>
</dbReference>
<dbReference type="Gene3D" id="3.90.1750.20">
    <property type="entry name" value="Putative Large Serine Recombinase, Chain B, Domain 2"/>
    <property type="match status" value="1"/>
</dbReference>
<dbReference type="Pfam" id="PF00239">
    <property type="entry name" value="Resolvase"/>
    <property type="match status" value="1"/>
</dbReference>
<dbReference type="InterPro" id="IPR050639">
    <property type="entry name" value="SSR_resolvase"/>
</dbReference>
<comment type="caution">
    <text evidence="4">The sequence shown here is derived from an EMBL/GenBank/DDBJ whole genome shotgun (WGS) entry which is preliminary data.</text>
</comment>
<evidence type="ECO:0000313" key="4">
    <source>
        <dbReference type="EMBL" id="EEJ40097.1"/>
    </source>
</evidence>
<organism evidence="4 5">
    <name type="scientific">Limosilactobacillus vaginalis DSM 5837 = ATCC 49540</name>
    <dbReference type="NCBI Taxonomy" id="1423814"/>
    <lineage>
        <taxon>Bacteria</taxon>
        <taxon>Bacillati</taxon>
        <taxon>Bacillota</taxon>
        <taxon>Bacilli</taxon>
        <taxon>Lactobacillales</taxon>
        <taxon>Lactobacillaceae</taxon>
        <taxon>Limosilactobacillus</taxon>
    </lineage>
</organism>
<gene>
    <name evidence="4" type="ORF">HMPREF0549_1462</name>
</gene>
<dbReference type="Gene3D" id="3.40.50.1390">
    <property type="entry name" value="Resolvase, N-terminal catalytic domain"/>
    <property type="match status" value="1"/>
</dbReference>
<dbReference type="InterPro" id="IPR011109">
    <property type="entry name" value="DNA_bind_recombinase_dom"/>
</dbReference>
<dbReference type="PANTHER" id="PTHR30461:SF23">
    <property type="entry name" value="DNA RECOMBINASE-RELATED"/>
    <property type="match status" value="1"/>
</dbReference>
<sequence length="530" mass="61981">SFIIRYRNDIDENTNIWFEGRGYNIGFIDDVKQLRVAAYCRVSTDNVAQSESLENQRQHYQEYINRHPNWQLARIYFDEGISGTKLNHRNALKELLADCHNHRIDLVITKSISRFARNTIDCLKYIRDLKAINVAIFFEKENINTMDAKGEVLITIMASLAQQESESLSQNVKLGLQYRYQQGKVLINHNHFLGYTKDQDGNLVIEPEEAKTVKRIFYSYLQGMTMKQIAESLKADGVLTGGRKTNWHSSGIALILKNEKYMGDALLQKTYTVDFLTKKRVKNNGIMPQYYVENDHPAIIPKSVFMQVQNLIRRRHNGITTKNGKHRRINSKYCFSQRVYCGKCGDIFQRNMWYNPVKVAVWRCASRIKRSKKGRRCMIRNIKEPLLKTATLDAINQLIESHELADKQIKANIMKIVRNSKSPTIEELDKRLEEAQLKLIQAANQHQNCNDLTQQVMELREQKEKVQEIESENQVKLHNIDQVSDFVDEHQHGLQEFDPQLVRRLIEKITIFQRYMEFTFKDGEVIKVMM</sequence>
<dbReference type="EMBL" id="ACGV01000154">
    <property type="protein sequence ID" value="EEJ40097.1"/>
    <property type="molecule type" value="Genomic_DNA"/>
</dbReference>
<keyword evidence="1" id="KW-0175">Coiled coil</keyword>
<dbReference type="STRING" id="1423814.HMPREF0549_1462"/>
<evidence type="ECO:0000259" key="2">
    <source>
        <dbReference type="PROSITE" id="PS51736"/>
    </source>
</evidence>
<dbReference type="PANTHER" id="PTHR30461">
    <property type="entry name" value="DNA-INVERTASE FROM LAMBDOID PROPHAGE"/>
    <property type="match status" value="1"/>
</dbReference>
<proteinExistence type="predicted"/>
<dbReference type="PROSITE" id="PS51736">
    <property type="entry name" value="RECOMBINASES_3"/>
    <property type="match status" value="1"/>
</dbReference>
<dbReference type="AlphaFoldDB" id="C2EVH6"/>
<dbReference type="InterPro" id="IPR025827">
    <property type="entry name" value="Zn_ribbon_recom_dom"/>
</dbReference>
<dbReference type="InterPro" id="IPR006119">
    <property type="entry name" value="Resolv_N"/>
</dbReference>
<dbReference type="InterPro" id="IPR036162">
    <property type="entry name" value="Resolvase-like_N_sf"/>
</dbReference>
<accession>C2EVH6</accession>
<dbReference type="SMART" id="SM00857">
    <property type="entry name" value="Resolvase"/>
    <property type="match status" value="1"/>
</dbReference>
<feature type="non-terminal residue" evidence="4">
    <location>
        <position position="1"/>
    </location>
</feature>
<dbReference type="GO" id="GO:0003677">
    <property type="term" value="F:DNA binding"/>
    <property type="evidence" value="ECO:0007669"/>
    <property type="project" value="InterPro"/>
</dbReference>
<evidence type="ECO:0000259" key="3">
    <source>
        <dbReference type="PROSITE" id="PS51737"/>
    </source>
</evidence>
<dbReference type="HOGENOM" id="CLU_513450_0_0_9"/>
<evidence type="ECO:0000313" key="5">
    <source>
        <dbReference type="Proteomes" id="UP000004483"/>
    </source>
</evidence>
<evidence type="ECO:0000256" key="1">
    <source>
        <dbReference type="SAM" id="Coils"/>
    </source>
</evidence>
<feature type="domain" description="Resolvase/invertase-type recombinase catalytic" evidence="2">
    <location>
        <begin position="35"/>
        <end position="183"/>
    </location>
</feature>